<dbReference type="OrthoDB" id="248531at2157"/>
<dbReference type="Proteomes" id="UP000186914">
    <property type="component" value="Unassembled WGS sequence"/>
</dbReference>
<dbReference type="EMBL" id="FTNO01000006">
    <property type="protein sequence ID" value="SIR88889.1"/>
    <property type="molecule type" value="Genomic_DNA"/>
</dbReference>
<dbReference type="Gene3D" id="1.10.10.10">
    <property type="entry name" value="Winged helix-like DNA-binding domain superfamily/Winged helix DNA-binding domain"/>
    <property type="match status" value="1"/>
</dbReference>
<name>A0A1N7ELG1_9EURY</name>
<evidence type="ECO:0000313" key="3">
    <source>
        <dbReference type="Proteomes" id="UP000186914"/>
    </source>
</evidence>
<dbReference type="Pfam" id="PF01978">
    <property type="entry name" value="TrmB"/>
    <property type="match status" value="1"/>
</dbReference>
<proteinExistence type="predicted"/>
<evidence type="ECO:0000259" key="1">
    <source>
        <dbReference type="Pfam" id="PF01978"/>
    </source>
</evidence>
<sequence>MKDIHEALEPFEPCVTSEIAEVLGWPRWTVYKVLNRLAEEGEIRKKKPEARRVIWIQ</sequence>
<organism evidence="2 3">
    <name type="scientific">Haladaptatus litoreus</name>
    <dbReference type="NCBI Taxonomy" id="553468"/>
    <lineage>
        <taxon>Archaea</taxon>
        <taxon>Methanobacteriati</taxon>
        <taxon>Methanobacteriota</taxon>
        <taxon>Stenosarchaea group</taxon>
        <taxon>Halobacteria</taxon>
        <taxon>Halobacteriales</taxon>
        <taxon>Haladaptataceae</taxon>
        <taxon>Haladaptatus</taxon>
    </lineage>
</organism>
<protein>
    <submittedName>
        <fullName evidence="2">Sugar-specific transcriptional regulator TrmB</fullName>
    </submittedName>
</protein>
<gene>
    <name evidence="2" type="ORF">SAMN05421858_4367</name>
</gene>
<dbReference type="InterPro" id="IPR002831">
    <property type="entry name" value="Tscrpt_reg_TrmB_N"/>
</dbReference>
<dbReference type="RefSeq" id="WP_139328963.1">
    <property type="nucleotide sequence ID" value="NZ_FTNO01000006.1"/>
</dbReference>
<reference evidence="3" key="1">
    <citation type="submission" date="2017-01" db="EMBL/GenBank/DDBJ databases">
        <authorList>
            <person name="Varghese N."/>
            <person name="Submissions S."/>
        </authorList>
    </citation>
    <scope>NUCLEOTIDE SEQUENCE [LARGE SCALE GENOMIC DNA]</scope>
    <source>
        <strain evidence="3">CGMCC 1.7737</strain>
    </source>
</reference>
<dbReference type="AlphaFoldDB" id="A0A1N7ELG1"/>
<dbReference type="InterPro" id="IPR036388">
    <property type="entry name" value="WH-like_DNA-bd_sf"/>
</dbReference>
<feature type="domain" description="Transcription regulator TrmB N-terminal" evidence="1">
    <location>
        <begin position="13"/>
        <end position="48"/>
    </location>
</feature>
<keyword evidence="3" id="KW-1185">Reference proteome</keyword>
<evidence type="ECO:0000313" key="2">
    <source>
        <dbReference type="EMBL" id="SIR88889.1"/>
    </source>
</evidence>
<dbReference type="SUPFAM" id="SSF46785">
    <property type="entry name" value="Winged helix' DNA-binding domain"/>
    <property type="match status" value="1"/>
</dbReference>
<dbReference type="InterPro" id="IPR036390">
    <property type="entry name" value="WH_DNA-bd_sf"/>
</dbReference>
<accession>A0A1N7ELG1</accession>